<dbReference type="InterPro" id="IPR000270">
    <property type="entry name" value="PB1_dom"/>
</dbReference>
<protein>
    <recommendedName>
        <fullName evidence="2">PB1 domain-containing protein</fullName>
    </recommendedName>
</protein>
<feature type="region of interest" description="Disordered" evidence="1">
    <location>
        <begin position="21"/>
        <end position="47"/>
    </location>
</feature>
<dbReference type="CDD" id="cd06410">
    <property type="entry name" value="PB1_UP2"/>
    <property type="match status" value="1"/>
</dbReference>
<feature type="compositionally biased region" description="Low complexity" evidence="1">
    <location>
        <begin position="259"/>
        <end position="269"/>
    </location>
</feature>
<feature type="region of interest" description="Disordered" evidence="1">
    <location>
        <begin position="340"/>
        <end position="396"/>
    </location>
</feature>
<dbReference type="AlphaFoldDB" id="A0ABD2Z075"/>
<feature type="compositionally biased region" description="Polar residues" evidence="1">
    <location>
        <begin position="248"/>
        <end position="258"/>
    </location>
</feature>
<dbReference type="InterPro" id="IPR053793">
    <property type="entry name" value="PB1-like"/>
</dbReference>
<evidence type="ECO:0000256" key="1">
    <source>
        <dbReference type="SAM" id="MobiDB-lite"/>
    </source>
</evidence>
<feature type="compositionally biased region" description="Pro residues" evidence="1">
    <location>
        <begin position="357"/>
        <end position="366"/>
    </location>
</feature>
<organism evidence="3 4">
    <name type="scientific">Cinchona calisaya</name>
    <dbReference type="NCBI Taxonomy" id="153742"/>
    <lineage>
        <taxon>Eukaryota</taxon>
        <taxon>Viridiplantae</taxon>
        <taxon>Streptophyta</taxon>
        <taxon>Embryophyta</taxon>
        <taxon>Tracheophyta</taxon>
        <taxon>Spermatophyta</taxon>
        <taxon>Magnoliopsida</taxon>
        <taxon>eudicotyledons</taxon>
        <taxon>Gunneridae</taxon>
        <taxon>Pentapetalae</taxon>
        <taxon>asterids</taxon>
        <taxon>lamiids</taxon>
        <taxon>Gentianales</taxon>
        <taxon>Rubiaceae</taxon>
        <taxon>Cinchonoideae</taxon>
        <taxon>Cinchoneae</taxon>
        <taxon>Cinchona</taxon>
    </lineage>
</organism>
<feature type="domain" description="PB1" evidence="2">
    <location>
        <begin position="56"/>
        <end position="162"/>
    </location>
</feature>
<dbReference type="PROSITE" id="PS51745">
    <property type="entry name" value="PB1"/>
    <property type="match status" value="1"/>
</dbReference>
<dbReference type="EMBL" id="JBJUIK010000011">
    <property type="protein sequence ID" value="KAL3512216.1"/>
    <property type="molecule type" value="Genomic_DNA"/>
</dbReference>
<proteinExistence type="predicted"/>
<keyword evidence="4" id="KW-1185">Reference proteome</keyword>
<sequence length="679" mass="73591">MDPPPLPPHPTIIPTPIHTVTTNTNHLNNPDSANSSPRSHHTDTWDEPLPLVPGAKLRLMCSYGGHIIPRPHDKSLCYVGGDTRIVVGDRHASFSEFHARLSHSLLNGRQFTLKYQLPNEDLDSLVSITTDEDLENMIEEYDRINSASPLKPSRLRLFLFAVKPETAASMGCLLDDAKSETWFVDALNGAGLLPRGLSDSATIDNLVELDEPQVNRDSSGADIEAQNVVSSGGNKQVITNVIQDVQSTNSDSPMIETTSSFESSVSSPSMANLPPIGVRIEEANARLGGLDEQFSQMHVASNAQKQDDRSVYLTTLPPPIPAIVGVAGENSAAITGENHSRIISDDEKSDHGVPNGPRKPPLPLQPVPRKFGDAYSLPSPDSKHAGGHNLASPDSIASDSSIASAASLSKHPIYQDAAAPTAIRENRIPAAVVDSHSNIQDPSPQIQMQQVSETMVLPQSQQNQLQQQQFIQTNAHYIQHPAAGQVPISSYYPVYAPPPQQAIHQQIDQQQYPMYLLPVNHTQPYNLTMQSNIVDAASVAASRSLTPPNSTFVPSTAYKEITPPIYPAKTTTPKPEAPTNLYRTANTATPTLVQIPTNQFQQQFYGLSQMPPPSQSIAAGSVSAMNYGYEYAHPTHDHAYCAQHPTATLPQYHTMAPAAAVMLSQTSTQLTTEHNATDQ</sequence>
<comment type="caution">
    <text evidence="3">The sequence shown here is derived from an EMBL/GenBank/DDBJ whole genome shotgun (WGS) entry which is preliminary data.</text>
</comment>
<dbReference type="Gene3D" id="3.10.20.90">
    <property type="entry name" value="Phosphatidylinositol 3-kinase Catalytic Subunit, Chain A, domain 1"/>
    <property type="match status" value="1"/>
</dbReference>
<feature type="compositionally biased region" description="Basic and acidic residues" evidence="1">
    <location>
        <begin position="340"/>
        <end position="351"/>
    </location>
</feature>
<feature type="region of interest" description="Disordered" evidence="1">
    <location>
        <begin position="248"/>
        <end position="269"/>
    </location>
</feature>
<gene>
    <name evidence="3" type="ORF">ACH5RR_024933</name>
</gene>
<evidence type="ECO:0000259" key="2">
    <source>
        <dbReference type="PROSITE" id="PS51745"/>
    </source>
</evidence>
<dbReference type="PANTHER" id="PTHR31066">
    <property type="entry name" value="OS05G0427100 PROTEIN-RELATED"/>
    <property type="match status" value="1"/>
</dbReference>
<dbReference type="SUPFAM" id="SSF54277">
    <property type="entry name" value="CAD &amp; PB1 domains"/>
    <property type="match status" value="1"/>
</dbReference>
<evidence type="ECO:0000313" key="4">
    <source>
        <dbReference type="Proteomes" id="UP001630127"/>
    </source>
</evidence>
<reference evidence="3 4" key="1">
    <citation type="submission" date="2024-11" db="EMBL/GenBank/DDBJ databases">
        <title>A near-complete genome assembly of Cinchona calisaya.</title>
        <authorList>
            <person name="Lian D.C."/>
            <person name="Zhao X.W."/>
            <person name="Wei L."/>
        </authorList>
    </citation>
    <scope>NUCLEOTIDE SEQUENCE [LARGE SCALE GENOMIC DNA]</scope>
    <source>
        <tissue evidence="3">Nenye</tissue>
    </source>
</reference>
<evidence type="ECO:0000313" key="3">
    <source>
        <dbReference type="EMBL" id="KAL3512216.1"/>
    </source>
</evidence>
<dbReference type="Proteomes" id="UP001630127">
    <property type="component" value="Unassembled WGS sequence"/>
</dbReference>
<dbReference type="PANTHER" id="PTHR31066:SF68">
    <property type="entry name" value="SERINE_THREONINE-PROTEIN KINASE YAKA-RELATED"/>
    <property type="match status" value="1"/>
</dbReference>
<dbReference type="SMART" id="SM00666">
    <property type="entry name" value="PB1"/>
    <property type="match status" value="1"/>
</dbReference>
<dbReference type="InterPro" id="IPR053198">
    <property type="entry name" value="Gynoecium_Dev_Regulator"/>
</dbReference>
<accession>A0ABD2Z075</accession>
<name>A0ABD2Z075_9GENT</name>
<dbReference type="Pfam" id="PF00564">
    <property type="entry name" value="PB1"/>
    <property type="match status" value="1"/>
</dbReference>